<evidence type="ECO:0000259" key="8">
    <source>
        <dbReference type="PROSITE" id="PS50893"/>
    </source>
</evidence>
<keyword evidence="10" id="KW-1185">Reference proteome</keyword>
<dbReference type="SUPFAM" id="SSF52540">
    <property type="entry name" value="P-loop containing nucleoside triphosphate hydrolases"/>
    <property type="match status" value="2"/>
</dbReference>
<evidence type="ECO:0000256" key="2">
    <source>
        <dbReference type="ARBA" id="ARBA00022475"/>
    </source>
</evidence>
<dbReference type="Proteomes" id="UP000592780">
    <property type="component" value="Unassembled WGS sequence"/>
</dbReference>
<keyword evidence="2" id="KW-1003">Cell membrane</keyword>
<feature type="domain" description="ABC transporter" evidence="8">
    <location>
        <begin position="17"/>
        <end position="257"/>
    </location>
</feature>
<dbReference type="EMBL" id="JACHDD010000003">
    <property type="protein sequence ID" value="MBB5423923.1"/>
    <property type="molecule type" value="Genomic_DNA"/>
</dbReference>
<dbReference type="AlphaFoldDB" id="A0A7W8V5S1"/>
<dbReference type="PANTHER" id="PTHR43790:SF9">
    <property type="entry name" value="GALACTOFURANOSE TRANSPORTER ATP-BINDING PROTEIN YTFR"/>
    <property type="match status" value="1"/>
</dbReference>
<keyword evidence="6" id="KW-0547">Nucleotide-binding</keyword>
<dbReference type="GO" id="GO:0016887">
    <property type="term" value="F:ATP hydrolysis activity"/>
    <property type="evidence" value="ECO:0007669"/>
    <property type="project" value="InterPro"/>
</dbReference>
<keyword evidence="3" id="KW-0472">Membrane</keyword>
<gene>
    <name evidence="9" type="ORF">HDG40_002067</name>
</gene>
<evidence type="ECO:0000256" key="7">
    <source>
        <dbReference type="ARBA" id="ARBA00022840"/>
    </source>
</evidence>
<dbReference type="Gene3D" id="3.40.50.300">
    <property type="entry name" value="P-loop containing nucleotide triphosphate hydrolases"/>
    <property type="match status" value="2"/>
</dbReference>
<reference evidence="9 10" key="1">
    <citation type="submission" date="2020-08" db="EMBL/GenBank/DDBJ databases">
        <title>Genomic Encyclopedia of Type Strains, Phase IV (KMG-V): Genome sequencing to study the core and pangenomes of soil and plant-associated prokaryotes.</title>
        <authorList>
            <person name="Whitman W."/>
        </authorList>
    </citation>
    <scope>NUCLEOTIDE SEQUENCE [LARGE SCALE GENOMIC DNA]</scope>
    <source>
        <strain evidence="9 10">JPY158</strain>
    </source>
</reference>
<sequence length="528" mass="56666">MSEPLNGKRAPAVAPALELRALSKQYGGVQALRGASLSAARGTVHGLIGQNGAGKSTLIKILAGLERADAGEIEVDGVEIGAGVRSEIAFIHQERLLSPTFTVAEALALGDEPVAVPGVRRLRALLPLDLRRMRRRANEALAEHFDIALPPERLIGELSVAEQQIVQITRALMRTPRILVFDEPTAALVSREVERLLQTIDRLRARGLTILYVSHYLNEIASLCDHVTVLRDGVDVAHVDARDTTVDALVSAMIGTQPAARSRRENASPREVVLEARDLCAPGRFGPLSFALRRGEVLGVTGLVGSGGKPLVRSLFGLERGVRGELRVRGKTVRLCRPADAVRQGIAFVPEDRRRQGVATALSVRDNLSLPSLARFSRFGVLNTRRETASACALIDTLGVRTPGPQAPVRHLSGGNQQKVALGKWLSRKTDDGAAIYILDEPTVGVDVGAKADIYRLIDALVAEGAAVLIFSSDLHELLEVTDRVLVLARGAIVQNVPSHASHAQDLLAWATLARSPEESAPKQENAA</sequence>
<evidence type="ECO:0000256" key="1">
    <source>
        <dbReference type="ARBA" id="ARBA00022448"/>
    </source>
</evidence>
<dbReference type="CDD" id="cd03215">
    <property type="entry name" value="ABC_Carb_Monos_II"/>
    <property type="match status" value="1"/>
</dbReference>
<dbReference type="InterPro" id="IPR003439">
    <property type="entry name" value="ABC_transporter-like_ATP-bd"/>
</dbReference>
<dbReference type="PROSITE" id="PS50893">
    <property type="entry name" value="ABC_TRANSPORTER_2"/>
    <property type="match status" value="2"/>
</dbReference>
<evidence type="ECO:0000313" key="10">
    <source>
        <dbReference type="Proteomes" id="UP000592780"/>
    </source>
</evidence>
<keyword evidence="3" id="KW-0997">Cell inner membrane</keyword>
<protein>
    <submittedName>
        <fullName evidence="9">Ribose transport system ATP-binding protein</fullName>
    </submittedName>
</protein>
<comment type="caution">
    <text evidence="9">The sequence shown here is derived from an EMBL/GenBank/DDBJ whole genome shotgun (WGS) entry which is preliminary data.</text>
</comment>
<keyword evidence="1" id="KW-0813">Transport</keyword>
<dbReference type="InterPro" id="IPR003593">
    <property type="entry name" value="AAA+_ATPase"/>
</dbReference>
<dbReference type="PANTHER" id="PTHR43790">
    <property type="entry name" value="CARBOHYDRATE TRANSPORT ATP-BINDING PROTEIN MG119-RELATED"/>
    <property type="match status" value="1"/>
</dbReference>
<feature type="domain" description="ABC transporter" evidence="8">
    <location>
        <begin position="262"/>
        <end position="515"/>
    </location>
</feature>
<dbReference type="GO" id="GO:0005524">
    <property type="term" value="F:ATP binding"/>
    <property type="evidence" value="ECO:0007669"/>
    <property type="project" value="UniProtKB-KW"/>
</dbReference>
<dbReference type="Pfam" id="PF00005">
    <property type="entry name" value="ABC_tran"/>
    <property type="match status" value="2"/>
</dbReference>
<dbReference type="InterPro" id="IPR050107">
    <property type="entry name" value="ABC_carbohydrate_import_ATPase"/>
</dbReference>
<evidence type="ECO:0000256" key="6">
    <source>
        <dbReference type="ARBA" id="ARBA00022741"/>
    </source>
</evidence>
<accession>A0A7W8V5S1</accession>
<dbReference type="InterPro" id="IPR027417">
    <property type="entry name" value="P-loop_NTPase"/>
</dbReference>
<dbReference type="RefSeq" id="WP_184129453.1">
    <property type="nucleotide sequence ID" value="NZ_JACHDD010000003.1"/>
</dbReference>
<keyword evidence="5" id="KW-0677">Repeat</keyword>
<keyword evidence="4" id="KW-0762">Sugar transport</keyword>
<evidence type="ECO:0000256" key="4">
    <source>
        <dbReference type="ARBA" id="ARBA00022597"/>
    </source>
</evidence>
<evidence type="ECO:0000256" key="3">
    <source>
        <dbReference type="ARBA" id="ARBA00022519"/>
    </source>
</evidence>
<organism evidence="9 10">
    <name type="scientific">Paraburkholderia atlantica</name>
    <dbReference type="NCBI Taxonomy" id="2654982"/>
    <lineage>
        <taxon>Bacteria</taxon>
        <taxon>Pseudomonadati</taxon>
        <taxon>Pseudomonadota</taxon>
        <taxon>Betaproteobacteria</taxon>
        <taxon>Burkholderiales</taxon>
        <taxon>Burkholderiaceae</taxon>
        <taxon>Paraburkholderia</taxon>
    </lineage>
</organism>
<keyword evidence="7 9" id="KW-0067">ATP-binding</keyword>
<proteinExistence type="predicted"/>
<dbReference type="CDD" id="cd03216">
    <property type="entry name" value="ABC_Carb_Monos_I"/>
    <property type="match status" value="1"/>
</dbReference>
<evidence type="ECO:0000256" key="5">
    <source>
        <dbReference type="ARBA" id="ARBA00022737"/>
    </source>
</evidence>
<dbReference type="InterPro" id="IPR017871">
    <property type="entry name" value="ABC_transporter-like_CS"/>
</dbReference>
<dbReference type="SMART" id="SM00382">
    <property type="entry name" value="AAA"/>
    <property type="match status" value="2"/>
</dbReference>
<dbReference type="PROSITE" id="PS00211">
    <property type="entry name" value="ABC_TRANSPORTER_1"/>
    <property type="match status" value="1"/>
</dbReference>
<name>A0A7W8V5S1_PARAM</name>
<evidence type="ECO:0000313" key="9">
    <source>
        <dbReference type="EMBL" id="MBB5423923.1"/>
    </source>
</evidence>